<organism evidence="1 2">
    <name type="scientific">Apiospora arundinis</name>
    <dbReference type="NCBI Taxonomy" id="335852"/>
    <lineage>
        <taxon>Eukaryota</taxon>
        <taxon>Fungi</taxon>
        <taxon>Dikarya</taxon>
        <taxon>Ascomycota</taxon>
        <taxon>Pezizomycotina</taxon>
        <taxon>Sordariomycetes</taxon>
        <taxon>Xylariomycetidae</taxon>
        <taxon>Amphisphaeriales</taxon>
        <taxon>Apiosporaceae</taxon>
        <taxon>Apiospora</taxon>
    </lineage>
</organism>
<accession>A0ABR2IWT3</accession>
<comment type="caution">
    <text evidence="1">The sequence shown here is derived from an EMBL/GenBank/DDBJ whole genome shotgun (WGS) entry which is preliminary data.</text>
</comment>
<dbReference type="EMBL" id="JAPCWZ010000004">
    <property type="protein sequence ID" value="KAK8869284.1"/>
    <property type="molecule type" value="Genomic_DNA"/>
</dbReference>
<gene>
    <name evidence="1" type="ORF">PGQ11_007862</name>
</gene>
<protein>
    <submittedName>
        <fullName evidence="1">Uncharacterized protein</fullName>
    </submittedName>
</protein>
<reference evidence="1 2" key="1">
    <citation type="journal article" date="2024" name="IMA Fungus">
        <title>Apiospora arundinis, a panoply of carbohydrate-active enzymes and secondary metabolites.</title>
        <authorList>
            <person name="Sorensen T."/>
            <person name="Petersen C."/>
            <person name="Muurmann A.T."/>
            <person name="Christiansen J.V."/>
            <person name="Brundto M.L."/>
            <person name="Overgaard C.K."/>
            <person name="Boysen A.T."/>
            <person name="Wollenberg R.D."/>
            <person name="Larsen T.O."/>
            <person name="Sorensen J.L."/>
            <person name="Nielsen K.L."/>
            <person name="Sondergaard T.E."/>
        </authorList>
    </citation>
    <scope>NUCLEOTIDE SEQUENCE [LARGE SCALE GENOMIC DNA]</scope>
    <source>
        <strain evidence="1 2">AAU 773</strain>
    </source>
</reference>
<name>A0ABR2IWT3_9PEZI</name>
<sequence>MFSTRLDNVYLNETRKSIPNPGHRCVAFGANGSTFTKAAACLPNITPDNYKLGIGKAKVDTKTGKTRIYSDVVMVGKDPFFILNKWTIKDVILEGVSPKVLSMPPRMNNGKPDRKIGVHFVRIGLPKLSIAPVFESMKESMPSIQDSYSKVTEIQWLNASWGVTSVPGNFVYKGANGVKITEQKL</sequence>
<proteinExistence type="predicted"/>
<evidence type="ECO:0000313" key="2">
    <source>
        <dbReference type="Proteomes" id="UP001390339"/>
    </source>
</evidence>
<dbReference type="Proteomes" id="UP001390339">
    <property type="component" value="Unassembled WGS sequence"/>
</dbReference>
<keyword evidence="2" id="KW-1185">Reference proteome</keyword>
<evidence type="ECO:0000313" key="1">
    <source>
        <dbReference type="EMBL" id="KAK8869284.1"/>
    </source>
</evidence>